<dbReference type="OrthoDB" id="10257275at2759"/>
<reference evidence="11" key="1">
    <citation type="submission" date="2011-08" db="EMBL/GenBank/DDBJ databases">
        <authorList>
            <person name="Rombauts S."/>
        </authorList>
    </citation>
    <scope>NUCLEOTIDE SEQUENCE</scope>
    <source>
        <strain evidence="11">London</strain>
    </source>
</reference>
<feature type="transmembrane region" description="Helical" evidence="8">
    <location>
        <begin position="112"/>
        <end position="134"/>
    </location>
</feature>
<keyword evidence="6 8" id="KW-1133">Transmembrane helix</keyword>
<comment type="similarity">
    <text evidence="2">Belongs to the peptidase S54 family.</text>
</comment>
<keyword evidence="3" id="KW-0645">Protease</keyword>
<reference evidence="10" key="2">
    <citation type="submission" date="2015-06" db="UniProtKB">
        <authorList>
            <consortium name="EnsemblMetazoa"/>
        </authorList>
    </citation>
    <scope>IDENTIFICATION</scope>
</reference>
<feature type="domain" description="Peptidase S54 rhomboid" evidence="9">
    <location>
        <begin position="71"/>
        <end position="215"/>
    </location>
</feature>
<dbReference type="OMA" id="VWVELIL"/>
<sequence>MFRPRRGGRQPSIATILLLTELFQAATTSGIPPVTLITIGLQILIFLRIIAVPWLDHYDVCLDVTHVIKHHQWIRLIASAFEHADDWHLYYNMISFLWKGKTLEQRFGPFKFLYMLIIFTLSCNATYIGLYYCLSRLTGDYQYNSVCAIGFSGVIFALKVLTTYYWPVHAYSSVYGIPVAARNAVWVELVFIQLVSPNASFIGHLSGILVGLAYVKGPLRAFIDLTYHVLTAPIGITDNHHGHREGPDPNQQNPNYNDYNRYYGDQASYENMRRRRAYNQPGFFGFNQGPGFFRAY</sequence>
<dbReference type="HOGENOM" id="CLU_075166_0_0_1"/>
<evidence type="ECO:0000256" key="7">
    <source>
        <dbReference type="ARBA" id="ARBA00023136"/>
    </source>
</evidence>
<dbReference type="Proteomes" id="UP000015104">
    <property type="component" value="Unassembled WGS sequence"/>
</dbReference>
<keyword evidence="5" id="KW-0378">Hydrolase</keyword>
<keyword evidence="11" id="KW-1185">Reference proteome</keyword>
<keyword evidence="7 8" id="KW-0472">Membrane</keyword>
<name>T1KSP7_TETUR</name>
<dbReference type="EMBL" id="CAEY01000505">
    <property type="status" value="NOT_ANNOTATED_CDS"/>
    <property type="molecule type" value="Genomic_DNA"/>
</dbReference>
<dbReference type="eggNOG" id="KOG2632">
    <property type="taxonomic scope" value="Eukaryota"/>
</dbReference>
<comment type="subcellular location">
    <subcellularLocation>
        <location evidence="1">Membrane</location>
        <topology evidence="1">Multi-pass membrane protein</topology>
    </subcellularLocation>
</comment>
<dbReference type="InterPro" id="IPR035952">
    <property type="entry name" value="Rhomboid-like_sf"/>
</dbReference>
<dbReference type="GO" id="GO:0006508">
    <property type="term" value="P:proteolysis"/>
    <property type="evidence" value="ECO:0007669"/>
    <property type="project" value="UniProtKB-KW"/>
</dbReference>
<dbReference type="Gene3D" id="1.20.1540.10">
    <property type="entry name" value="Rhomboid-like"/>
    <property type="match status" value="1"/>
</dbReference>
<organism evidence="10 11">
    <name type="scientific">Tetranychus urticae</name>
    <name type="common">Two-spotted spider mite</name>
    <dbReference type="NCBI Taxonomy" id="32264"/>
    <lineage>
        <taxon>Eukaryota</taxon>
        <taxon>Metazoa</taxon>
        <taxon>Ecdysozoa</taxon>
        <taxon>Arthropoda</taxon>
        <taxon>Chelicerata</taxon>
        <taxon>Arachnida</taxon>
        <taxon>Acari</taxon>
        <taxon>Acariformes</taxon>
        <taxon>Trombidiformes</taxon>
        <taxon>Prostigmata</taxon>
        <taxon>Eleutherengona</taxon>
        <taxon>Raphignathae</taxon>
        <taxon>Tetranychoidea</taxon>
        <taxon>Tetranychidae</taxon>
        <taxon>Tetranychus</taxon>
    </lineage>
</organism>
<evidence type="ECO:0000313" key="10">
    <source>
        <dbReference type="EnsemblMetazoa" id="tetur20g00370.1"/>
    </source>
</evidence>
<evidence type="ECO:0000256" key="5">
    <source>
        <dbReference type="ARBA" id="ARBA00022801"/>
    </source>
</evidence>
<proteinExistence type="inferred from homology"/>
<evidence type="ECO:0000256" key="2">
    <source>
        <dbReference type="ARBA" id="ARBA00009045"/>
    </source>
</evidence>
<feature type="transmembrane region" description="Helical" evidence="8">
    <location>
        <begin position="34"/>
        <end position="55"/>
    </location>
</feature>
<evidence type="ECO:0000256" key="3">
    <source>
        <dbReference type="ARBA" id="ARBA00022670"/>
    </source>
</evidence>
<evidence type="ECO:0000256" key="1">
    <source>
        <dbReference type="ARBA" id="ARBA00004141"/>
    </source>
</evidence>
<gene>
    <name evidence="10" type="primary">107367109</name>
</gene>
<dbReference type="EnsemblMetazoa" id="tetur20g00370.1">
    <property type="protein sequence ID" value="tetur20g00370.1"/>
    <property type="gene ID" value="tetur20g00370"/>
</dbReference>
<dbReference type="InterPro" id="IPR022764">
    <property type="entry name" value="Peptidase_S54_rhomboid_dom"/>
</dbReference>
<evidence type="ECO:0000256" key="4">
    <source>
        <dbReference type="ARBA" id="ARBA00022692"/>
    </source>
</evidence>
<feature type="transmembrane region" description="Helical" evidence="8">
    <location>
        <begin position="186"/>
        <end position="215"/>
    </location>
</feature>
<dbReference type="SUPFAM" id="SSF144091">
    <property type="entry name" value="Rhomboid-like"/>
    <property type="match status" value="1"/>
</dbReference>
<accession>T1KSP7</accession>
<evidence type="ECO:0000313" key="11">
    <source>
        <dbReference type="Proteomes" id="UP000015104"/>
    </source>
</evidence>
<dbReference type="GO" id="GO:0004252">
    <property type="term" value="F:serine-type endopeptidase activity"/>
    <property type="evidence" value="ECO:0007669"/>
    <property type="project" value="InterPro"/>
</dbReference>
<evidence type="ECO:0000256" key="8">
    <source>
        <dbReference type="SAM" id="Phobius"/>
    </source>
</evidence>
<dbReference type="GO" id="GO:0016020">
    <property type="term" value="C:membrane"/>
    <property type="evidence" value="ECO:0007669"/>
    <property type="project" value="UniProtKB-SubCell"/>
</dbReference>
<feature type="transmembrane region" description="Helical" evidence="8">
    <location>
        <begin position="146"/>
        <end position="166"/>
    </location>
</feature>
<dbReference type="FunFam" id="1.20.1540.10:FF:000008">
    <property type="entry name" value="RHOMBOID-like protein 13"/>
    <property type="match status" value="1"/>
</dbReference>
<dbReference type="STRING" id="32264.T1KSP7"/>
<dbReference type="PANTHER" id="PTHR43066:SF1">
    <property type="entry name" value="RHOMBOID PROTEIN 2"/>
    <property type="match status" value="1"/>
</dbReference>
<keyword evidence="4 8" id="KW-0812">Transmembrane</keyword>
<evidence type="ECO:0000256" key="6">
    <source>
        <dbReference type="ARBA" id="ARBA00022989"/>
    </source>
</evidence>
<dbReference type="Pfam" id="PF01694">
    <property type="entry name" value="Rhomboid"/>
    <property type="match status" value="1"/>
</dbReference>
<protein>
    <recommendedName>
        <fullName evidence="9">Peptidase S54 rhomboid domain-containing protein</fullName>
    </recommendedName>
</protein>
<dbReference type="KEGG" id="tut:107367109"/>
<dbReference type="AlphaFoldDB" id="T1KSP7"/>
<dbReference type="PANTHER" id="PTHR43066">
    <property type="entry name" value="RHOMBOID-RELATED PROTEIN"/>
    <property type="match status" value="1"/>
</dbReference>
<evidence type="ECO:0000259" key="9">
    <source>
        <dbReference type="Pfam" id="PF01694"/>
    </source>
</evidence>